<proteinExistence type="predicted"/>
<dbReference type="Proteomes" id="UP000310754">
    <property type="component" value="Unassembled WGS sequence"/>
</dbReference>
<protein>
    <submittedName>
        <fullName evidence="2">Uncharacterized protein</fullName>
    </submittedName>
</protein>
<evidence type="ECO:0000313" key="2">
    <source>
        <dbReference type="EMBL" id="THF52548.1"/>
    </source>
</evidence>
<dbReference type="EMBL" id="SSOA01000002">
    <property type="protein sequence ID" value="THF52548.1"/>
    <property type="molecule type" value="Genomic_DNA"/>
</dbReference>
<reference evidence="2 3" key="1">
    <citation type="submission" date="2019-04" db="EMBL/GenBank/DDBJ databases">
        <title>Rhizobium terrae sp. nov., isolated from a paddy soil.</title>
        <authorList>
            <person name="Lin S.-Y."/>
            <person name="Hameed A."/>
            <person name="Huang H.-I."/>
            <person name="Young C.-C."/>
        </authorList>
    </citation>
    <scope>NUCLEOTIDE SEQUENCE [LARGE SCALE GENOMIC DNA]</scope>
    <source>
        <strain evidence="2 3">CC-HIH110</strain>
    </source>
</reference>
<dbReference type="RefSeq" id="WP_190235450.1">
    <property type="nucleotide sequence ID" value="NZ_SSOA01000002.1"/>
</dbReference>
<keyword evidence="1" id="KW-0812">Transmembrane</keyword>
<evidence type="ECO:0000313" key="3">
    <source>
        <dbReference type="Proteomes" id="UP000310754"/>
    </source>
</evidence>
<gene>
    <name evidence="2" type="ORF">E6C51_07125</name>
</gene>
<feature type="transmembrane region" description="Helical" evidence="1">
    <location>
        <begin position="44"/>
        <end position="63"/>
    </location>
</feature>
<feature type="transmembrane region" description="Helical" evidence="1">
    <location>
        <begin position="12"/>
        <end position="32"/>
    </location>
</feature>
<keyword evidence="1" id="KW-1133">Transmembrane helix</keyword>
<comment type="caution">
    <text evidence="2">The sequence shown here is derived from an EMBL/GenBank/DDBJ whole genome shotgun (WGS) entry which is preliminary data.</text>
</comment>
<evidence type="ECO:0000256" key="1">
    <source>
        <dbReference type="SAM" id="Phobius"/>
    </source>
</evidence>
<organism evidence="2 3">
    <name type="scientific">Allorhizobium terrae</name>
    <dbReference type="NCBI Taxonomy" id="1848972"/>
    <lineage>
        <taxon>Bacteria</taxon>
        <taxon>Pseudomonadati</taxon>
        <taxon>Pseudomonadota</taxon>
        <taxon>Alphaproteobacteria</taxon>
        <taxon>Hyphomicrobiales</taxon>
        <taxon>Rhizobiaceae</taxon>
        <taxon>Rhizobium/Agrobacterium group</taxon>
        <taxon>Allorhizobium</taxon>
    </lineage>
</organism>
<keyword evidence="3" id="KW-1185">Reference proteome</keyword>
<name>A0A4S4A2F7_9HYPH</name>
<dbReference type="AlphaFoldDB" id="A0A4S4A2F7"/>
<accession>A0A4S4A2F7</accession>
<keyword evidence="1" id="KW-0472">Membrane</keyword>
<sequence>MTDSKAWYESKAVWGAVIAILASILHMGGYELGIMEQGQLVDGLVGMAGSLGALVALYGRIVASHALRSPKGQTPDM</sequence>